<organism evidence="2 3">
    <name type="scientific">Rhamnusium bicolor</name>
    <dbReference type="NCBI Taxonomy" id="1586634"/>
    <lineage>
        <taxon>Eukaryota</taxon>
        <taxon>Metazoa</taxon>
        <taxon>Ecdysozoa</taxon>
        <taxon>Arthropoda</taxon>
        <taxon>Hexapoda</taxon>
        <taxon>Insecta</taxon>
        <taxon>Pterygota</taxon>
        <taxon>Neoptera</taxon>
        <taxon>Endopterygota</taxon>
        <taxon>Coleoptera</taxon>
        <taxon>Polyphaga</taxon>
        <taxon>Cucujiformia</taxon>
        <taxon>Chrysomeloidea</taxon>
        <taxon>Cerambycidae</taxon>
        <taxon>Lepturinae</taxon>
        <taxon>Rhagiini</taxon>
        <taxon>Rhamnusium</taxon>
    </lineage>
</organism>
<gene>
    <name evidence="2" type="ORF">NQ314_007063</name>
</gene>
<dbReference type="PROSITE" id="PS50105">
    <property type="entry name" value="SAM_DOMAIN"/>
    <property type="match status" value="1"/>
</dbReference>
<comment type="caution">
    <text evidence="2">The sequence shown here is derived from an EMBL/GenBank/DDBJ whole genome shotgun (WGS) entry which is preliminary data.</text>
</comment>
<accession>A0AAV8YV57</accession>
<feature type="domain" description="SAM" evidence="1">
    <location>
        <begin position="45"/>
        <end position="100"/>
    </location>
</feature>
<dbReference type="PANTHER" id="PTHR12301:SF10">
    <property type="match status" value="1"/>
</dbReference>
<dbReference type="Gene3D" id="1.10.150.50">
    <property type="entry name" value="Transcription Factor, Ets-1"/>
    <property type="match status" value="1"/>
</dbReference>
<dbReference type="EMBL" id="JANEYF010001914">
    <property type="protein sequence ID" value="KAJ8954625.1"/>
    <property type="molecule type" value="Genomic_DNA"/>
</dbReference>
<keyword evidence="3" id="KW-1185">Reference proteome</keyword>
<protein>
    <recommendedName>
        <fullName evidence="1">SAM domain-containing protein</fullName>
    </recommendedName>
</protein>
<evidence type="ECO:0000313" key="3">
    <source>
        <dbReference type="Proteomes" id="UP001162156"/>
    </source>
</evidence>
<evidence type="ECO:0000259" key="1">
    <source>
        <dbReference type="PROSITE" id="PS50105"/>
    </source>
</evidence>
<dbReference type="InterPro" id="IPR051725">
    <property type="entry name" value="SAM-SH3_domain_protein"/>
</dbReference>
<dbReference type="SUPFAM" id="SSF47769">
    <property type="entry name" value="SAM/Pointed domain"/>
    <property type="match status" value="1"/>
</dbReference>
<proteinExistence type="predicted"/>
<name>A0AAV8YV57_9CUCU</name>
<evidence type="ECO:0000313" key="2">
    <source>
        <dbReference type="EMBL" id="KAJ8954625.1"/>
    </source>
</evidence>
<dbReference type="Proteomes" id="UP001162156">
    <property type="component" value="Unassembled WGS sequence"/>
</dbReference>
<dbReference type="Pfam" id="PF00536">
    <property type="entry name" value="SAM_1"/>
    <property type="match status" value="1"/>
</dbReference>
<dbReference type="InterPro" id="IPR013761">
    <property type="entry name" value="SAM/pointed_sf"/>
</dbReference>
<dbReference type="InterPro" id="IPR001660">
    <property type="entry name" value="SAM"/>
</dbReference>
<dbReference type="Gene3D" id="2.30.30.40">
    <property type="entry name" value="SH3 Domains"/>
    <property type="match status" value="1"/>
</dbReference>
<reference evidence="2" key="1">
    <citation type="journal article" date="2023" name="Insect Mol. Biol.">
        <title>Genome sequencing provides insights into the evolution of gene families encoding plant cell wall-degrading enzymes in longhorned beetles.</title>
        <authorList>
            <person name="Shin N.R."/>
            <person name="Okamura Y."/>
            <person name="Kirsch R."/>
            <person name="Pauchet Y."/>
        </authorList>
    </citation>
    <scope>NUCLEOTIDE SEQUENCE</scope>
    <source>
        <strain evidence="2">RBIC_L_NR</strain>
    </source>
</reference>
<dbReference type="AlphaFoldDB" id="A0AAV8YV57"/>
<dbReference type="PANTHER" id="PTHR12301">
    <property type="entry name" value="SAM-DOMAIN, SH3 AND NUCLEAR LOCALIZATION SIGNALS PROTEIN RELATED"/>
    <property type="match status" value="1"/>
</dbReference>
<sequence length="100" mass="11699">MNASGQWRGICRGKKGTFKFINVELLSERSVKTKREIKWHRNIKGKPTSVEDLLQKINLQEYISVFILNGYEDLELFKEIEPSDLDYLGIVNAEHRAKKF</sequence>